<protein>
    <recommendedName>
        <fullName evidence="1">Tyrosine specific protein phosphatases domain-containing protein</fullName>
    </recommendedName>
</protein>
<dbReference type="AlphaFoldDB" id="A0A2P2IP15"/>
<evidence type="ECO:0000259" key="1">
    <source>
        <dbReference type="PROSITE" id="PS50056"/>
    </source>
</evidence>
<accession>A0A2P2IP15</accession>
<dbReference type="PANTHER" id="PTHR46274">
    <property type="entry name" value="PHOSPHATIDYLINOSITOL PHOSPHATASE"/>
    <property type="match status" value="1"/>
</dbReference>
<dbReference type="Pfam" id="PF00782">
    <property type="entry name" value="DSPc"/>
    <property type="match status" value="1"/>
</dbReference>
<dbReference type="InterPro" id="IPR000340">
    <property type="entry name" value="Dual-sp_phosphatase_cat-dom"/>
</dbReference>
<dbReference type="InterPro" id="IPR029021">
    <property type="entry name" value="Prot-tyrosine_phosphatase-like"/>
</dbReference>
<dbReference type="EMBL" id="GGEC01002486">
    <property type="protein sequence ID" value="MBW82969.1"/>
    <property type="molecule type" value="Transcribed_RNA"/>
</dbReference>
<dbReference type="InterPro" id="IPR016130">
    <property type="entry name" value="Tyr_Pase_AS"/>
</dbReference>
<organism evidence="2">
    <name type="scientific">Rhizophora mucronata</name>
    <name type="common">Asiatic mangrove</name>
    <dbReference type="NCBI Taxonomy" id="61149"/>
    <lineage>
        <taxon>Eukaryota</taxon>
        <taxon>Viridiplantae</taxon>
        <taxon>Streptophyta</taxon>
        <taxon>Embryophyta</taxon>
        <taxon>Tracheophyta</taxon>
        <taxon>Spermatophyta</taxon>
        <taxon>Magnoliopsida</taxon>
        <taxon>eudicotyledons</taxon>
        <taxon>Gunneridae</taxon>
        <taxon>Pentapetalae</taxon>
        <taxon>rosids</taxon>
        <taxon>fabids</taxon>
        <taxon>Malpighiales</taxon>
        <taxon>Rhizophoraceae</taxon>
        <taxon>Rhizophora</taxon>
    </lineage>
</organism>
<sequence length="174" mass="19598">MTYVHCKAGRGRSTTIVLCYLVEHKDMTPNAAYNYVRSIRPRVLLASSQWQAVKDYYLFKVKKTEKPRSMIVQQTSDLLSKVDTKQDSATFDDGFVVVVTESDLDGYDACESGVVNSTVAELSLACKFASQMAISRLSRFWLRCHVEQKCSRKKLEGSDGTEQLSSLSVDIEVY</sequence>
<dbReference type="SUPFAM" id="SSF52799">
    <property type="entry name" value="(Phosphotyrosine protein) phosphatases II"/>
    <property type="match status" value="1"/>
</dbReference>
<proteinExistence type="predicted"/>
<dbReference type="PANTHER" id="PTHR46274:SF7">
    <property type="entry name" value="DUAL SPECIFICITY PROTEIN PHOSPHATASE DSP8"/>
    <property type="match status" value="1"/>
</dbReference>
<dbReference type="GO" id="GO:0016787">
    <property type="term" value="F:hydrolase activity"/>
    <property type="evidence" value="ECO:0007669"/>
    <property type="project" value="UniProtKB-ARBA"/>
</dbReference>
<dbReference type="PROSITE" id="PS00383">
    <property type="entry name" value="TYR_PHOSPHATASE_1"/>
    <property type="match status" value="1"/>
</dbReference>
<name>A0A2P2IP15_RHIMU</name>
<dbReference type="PROSITE" id="PS50056">
    <property type="entry name" value="TYR_PHOSPHATASE_2"/>
    <property type="match status" value="1"/>
</dbReference>
<dbReference type="InterPro" id="IPR000387">
    <property type="entry name" value="Tyr_Pase_dom"/>
</dbReference>
<dbReference type="FunFam" id="3.90.190.10:FF:000157">
    <property type="entry name" value="Protein-tyrosine phosphatase"/>
    <property type="match status" value="1"/>
</dbReference>
<feature type="domain" description="Tyrosine specific protein phosphatases" evidence="1">
    <location>
        <begin position="1"/>
        <end position="51"/>
    </location>
</feature>
<evidence type="ECO:0000313" key="2">
    <source>
        <dbReference type="EMBL" id="MBW82969.1"/>
    </source>
</evidence>
<reference evidence="2" key="1">
    <citation type="submission" date="2018-02" db="EMBL/GenBank/DDBJ databases">
        <title>Rhizophora mucronata_Transcriptome.</title>
        <authorList>
            <person name="Meera S.P."/>
            <person name="Sreeshan A."/>
            <person name="Augustine A."/>
        </authorList>
    </citation>
    <scope>NUCLEOTIDE SEQUENCE</scope>
    <source>
        <tissue evidence="2">Leaf</tissue>
    </source>
</reference>
<dbReference type="EMBL" id="GGEC01002485">
    <property type="protein sequence ID" value="MBW82968.1"/>
    <property type="molecule type" value="Transcribed_RNA"/>
</dbReference>
<dbReference type="Gene3D" id="3.90.190.10">
    <property type="entry name" value="Protein tyrosine phosphatase superfamily"/>
    <property type="match status" value="1"/>
</dbReference>